<gene>
    <name evidence="1" type="ORF">WAB15_14055</name>
</gene>
<sequence length="189" mass="21802">MTPPIDRTTLEGEFSSEELVTLPEGMLEGIEHEASVDFLRNVGLPVRANPWFDLIDRSRRELKKVGACYEDMWDRWTNLPDNAANWVLLGMIPYDDIALDVATGVVQCLPSDESEVYPLNKDLHSFAHFLYLLELERPKYDEELEQELDPEGAERRLTAQMRQIDPAALDVPHSRWHDILEWVSDPDAR</sequence>
<name>A0ABZ2QQ55_9ACTN</name>
<keyword evidence="2" id="KW-1185">Reference proteome</keyword>
<dbReference type="Pfam" id="PF14435">
    <property type="entry name" value="SUKH-4"/>
    <property type="match status" value="1"/>
</dbReference>
<protein>
    <submittedName>
        <fullName evidence="1">SUKH-4 family immunity protein</fullName>
    </submittedName>
</protein>
<organism evidence="1 2">
    <name type="scientific">Streptomyces sirii</name>
    <dbReference type="NCBI Taxonomy" id="3127701"/>
    <lineage>
        <taxon>Bacteria</taxon>
        <taxon>Bacillati</taxon>
        <taxon>Actinomycetota</taxon>
        <taxon>Actinomycetes</taxon>
        <taxon>Kitasatosporales</taxon>
        <taxon>Streptomycetaceae</taxon>
        <taxon>Streptomyces</taxon>
    </lineage>
</organism>
<dbReference type="RefSeq" id="WP_407286457.1">
    <property type="nucleotide sequence ID" value="NZ_CP147982.1"/>
</dbReference>
<dbReference type="InterPro" id="IPR025851">
    <property type="entry name" value="SUKH-4"/>
</dbReference>
<dbReference type="Proteomes" id="UP001626628">
    <property type="component" value="Chromosome"/>
</dbReference>
<dbReference type="EMBL" id="CP147982">
    <property type="protein sequence ID" value="WXK77032.1"/>
    <property type="molecule type" value="Genomic_DNA"/>
</dbReference>
<proteinExistence type="predicted"/>
<reference evidence="1 2" key="1">
    <citation type="submission" date="2024-03" db="EMBL/GenBank/DDBJ databases">
        <title>The complete genome of Streptomyces sirii sp.nov.</title>
        <authorList>
            <person name="Zakalyukina Y.V."/>
            <person name="Belik A.R."/>
            <person name="Biryukov M.V."/>
            <person name="Baturina O.A."/>
            <person name="Kabilov M.R."/>
        </authorList>
    </citation>
    <scope>NUCLEOTIDE SEQUENCE [LARGE SCALE GENOMIC DNA]</scope>
    <source>
        <strain evidence="1 2">BP-8</strain>
    </source>
</reference>
<accession>A0ABZ2QQ55</accession>
<evidence type="ECO:0000313" key="2">
    <source>
        <dbReference type="Proteomes" id="UP001626628"/>
    </source>
</evidence>
<evidence type="ECO:0000313" key="1">
    <source>
        <dbReference type="EMBL" id="WXK77032.1"/>
    </source>
</evidence>